<name>A0A7S3YPN2_9EUKA</name>
<evidence type="ECO:0000313" key="1">
    <source>
        <dbReference type="EMBL" id="CAE0658049.1"/>
    </source>
</evidence>
<reference evidence="1" key="1">
    <citation type="submission" date="2021-01" db="EMBL/GenBank/DDBJ databases">
        <authorList>
            <person name="Corre E."/>
            <person name="Pelletier E."/>
            <person name="Niang G."/>
            <person name="Scheremetjew M."/>
            <person name="Finn R."/>
            <person name="Kale V."/>
            <person name="Holt S."/>
            <person name="Cochrane G."/>
            <person name="Meng A."/>
            <person name="Brown T."/>
            <person name="Cohen L."/>
        </authorList>
    </citation>
    <scope>NUCLEOTIDE SEQUENCE</scope>
    <source>
        <strain evidence="1">CCCM811</strain>
    </source>
</reference>
<sequence>MLMPSESFPFECSHCHPSQEIECEDIANAGREECRVYYEDELAAMMQARSKGVAEKKTGGDEFVAHIWNFMDEVVNVRYMDGSMDGVDVGDVGEMEDYVTNTFHHHTFRFHSKRTGENLGKLTMYEDCKVYFLPPTSPNTPATPKYKKVMEDIKGHCPGYANEEGRWKYQIWFDKKD</sequence>
<proteinExistence type="predicted"/>
<gene>
    <name evidence="1" type="ORF">LGLO00237_LOCUS9618</name>
</gene>
<dbReference type="AlphaFoldDB" id="A0A7S3YPN2"/>
<accession>A0A7S3YPN2</accession>
<dbReference type="EMBL" id="HBIV01013051">
    <property type="protein sequence ID" value="CAE0658049.1"/>
    <property type="molecule type" value="Transcribed_RNA"/>
</dbReference>
<organism evidence="1">
    <name type="scientific">Lotharella globosa</name>
    <dbReference type="NCBI Taxonomy" id="91324"/>
    <lineage>
        <taxon>Eukaryota</taxon>
        <taxon>Sar</taxon>
        <taxon>Rhizaria</taxon>
        <taxon>Cercozoa</taxon>
        <taxon>Chlorarachniophyceae</taxon>
        <taxon>Lotharella</taxon>
    </lineage>
</organism>
<protein>
    <submittedName>
        <fullName evidence="1">Uncharacterized protein</fullName>
    </submittedName>
</protein>